<proteinExistence type="predicted"/>
<evidence type="ECO:0000313" key="3">
    <source>
        <dbReference type="Proteomes" id="UP001159363"/>
    </source>
</evidence>
<comment type="caution">
    <text evidence="2">The sequence shown here is derived from an EMBL/GenBank/DDBJ whole genome shotgun (WGS) entry which is preliminary data.</text>
</comment>
<reference evidence="2 3" key="1">
    <citation type="submission" date="2023-02" db="EMBL/GenBank/DDBJ databases">
        <title>LHISI_Scaffold_Assembly.</title>
        <authorList>
            <person name="Stuart O.P."/>
            <person name="Cleave R."/>
            <person name="Magrath M.J.L."/>
            <person name="Mikheyev A.S."/>
        </authorList>
    </citation>
    <scope>NUCLEOTIDE SEQUENCE [LARGE SCALE GENOMIC DNA]</scope>
    <source>
        <strain evidence="2">Daus_M_001</strain>
        <tissue evidence="2">Leg muscle</tissue>
    </source>
</reference>
<feature type="compositionally biased region" description="Polar residues" evidence="1">
    <location>
        <begin position="334"/>
        <end position="349"/>
    </location>
</feature>
<evidence type="ECO:0000313" key="2">
    <source>
        <dbReference type="EMBL" id="KAJ8873456.1"/>
    </source>
</evidence>
<accession>A0ABQ9GN44</accession>
<gene>
    <name evidence="2" type="ORF">PR048_024273</name>
</gene>
<organism evidence="2 3">
    <name type="scientific">Dryococelus australis</name>
    <dbReference type="NCBI Taxonomy" id="614101"/>
    <lineage>
        <taxon>Eukaryota</taxon>
        <taxon>Metazoa</taxon>
        <taxon>Ecdysozoa</taxon>
        <taxon>Arthropoda</taxon>
        <taxon>Hexapoda</taxon>
        <taxon>Insecta</taxon>
        <taxon>Pterygota</taxon>
        <taxon>Neoptera</taxon>
        <taxon>Polyneoptera</taxon>
        <taxon>Phasmatodea</taxon>
        <taxon>Verophasmatodea</taxon>
        <taxon>Anareolatae</taxon>
        <taxon>Phasmatidae</taxon>
        <taxon>Eurycanthinae</taxon>
        <taxon>Dryococelus</taxon>
    </lineage>
</organism>
<feature type="region of interest" description="Disordered" evidence="1">
    <location>
        <begin position="317"/>
        <end position="379"/>
    </location>
</feature>
<keyword evidence="3" id="KW-1185">Reference proteome</keyword>
<feature type="region of interest" description="Disordered" evidence="1">
    <location>
        <begin position="538"/>
        <end position="559"/>
    </location>
</feature>
<name>A0ABQ9GN44_9NEOP</name>
<feature type="region of interest" description="Disordered" evidence="1">
    <location>
        <begin position="208"/>
        <end position="230"/>
    </location>
</feature>
<dbReference type="EMBL" id="JARBHB010000010">
    <property type="protein sequence ID" value="KAJ8873456.1"/>
    <property type="molecule type" value="Genomic_DNA"/>
</dbReference>
<dbReference type="Proteomes" id="UP001159363">
    <property type="component" value="Chromosome 9"/>
</dbReference>
<protein>
    <submittedName>
        <fullName evidence="2">Uncharacterized protein</fullName>
    </submittedName>
</protein>
<evidence type="ECO:0000256" key="1">
    <source>
        <dbReference type="SAM" id="MobiDB-lite"/>
    </source>
</evidence>
<sequence>MPTLAGTMAHLAQSVLTEQPMGTLSALASTDRVVTVIAPSGWESKASLAHVSKVLADGLNEVCVVSEIDRGANGGGLTSVANAQGPEIRTALALDLLSGAAANEHTAEARVYTGLWSLAYRSSIPIPSCKVKIGTSAVGNTTQHLASLVGRRNVVFVHSLVSPHSTLIVSQDLVVKSPPNLSTQPMPISSTYQIIKLYIAQLWTPPRREGSPGLARGHYSSKREGRRLRGRDSVKHFLARRWPVFNQARQERTKGLPTRVRREEGWKGASIIPLANAVSQSDRVRGGGKRRRNGRSIVTWSQTHACARGDMVSMEQRRNARAWETGEPEKTHRPASSSDTIPTCENTGATPLGIEPSSRRWEASSLTTTPPRPHNDGTRECTSLTLDTFICADYVGRDWEAPSSPLRGRGGVVVRLLASYQGEPGSIPAELLPDFDMLYFCRTMPVVGGFSWGSPISPAFAFWRCCILTSLHPHRLSRPRHRGGFATLGLDSSQSLLQIVILLVNCLRNPFTCMLLAASPGVVVVTHHENRYRRSVLRGTSNKRSGGKRLSETVAGGGGGGERAAATNYESARASAVECKSLALRGDGALVACDNVALIAIVLQVGRNLEEINRLTKIMWWNSVEKLLTNVAEANFVPSDPVFLFATLKGRRQFTIFVCGILYTSFHVGAVVAERLACSPPTKVNRAQSPAGSLPDFRKWESCRTMPLITWFSWGSSVSPALAALPHSHLILPSSALNTSLLRSLTISLFNVTVLQNAEQMKH</sequence>